<dbReference type="InParanoid" id="T1FY88"/>
<dbReference type="EMBL" id="KB096742">
    <property type="protein sequence ID" value="ESO01864.1"/>
    <property type="molecule type" value="Genomic_DNA"/>
</dbReference>
<gene>
    <name evidence="4" type="primary">20213786</name>
    <name evidence="3" type="ORF">HELRODRAFT_65498</name>
</gene>
<reference evidence="5" key="1">
    <citation type="submission" date="2012-12" db="EMBL/GenBank/DDBJ databases">
        <authorList>
            <person name="Hellsten U."/>
            <person name="Grimwood J."/>
            <person name="Chapman J.A."/>
            <person name="Shapiro H."/>
            <person name="Aerts A."/>
            <person name="Otillar R.P."/>
            <person name="Terry A.Y."/>
            <person name="Boore J.L."/>
            <person name="Simakov O."/>
            <person name="Marletaz F."/>
            <person name="Cho S.-J."/>
            <person name="Edsinger-Gonzales E."/>
            <person name="Havlak P."/>
            <person name="Kuo D.-H."/>
            <person name="Larsson T."/>
            <person name="Lv J."/>
            <person name="Arendt D."/>
            <person name="Savage R."/>
            <person name="Osoegawa K."/>
            <person name="de Jong P."/>
            <person name="Lindberg D.R."/>
            <person name="Seaver E.C."/>
            <person name="Weisblat D.A."/>
            <person name="Putnam N.H."/>
            <person name="Grigoriev I.V."/>
            <person name="Rokhsar D.S."/>
        </authorList>
    </citation>
    <scope>NUCLEOTIDE SEQUENCE</scope>
</reference>
<keyword evidence="2" id="KW-0378">Hydrolase</keyword>
<dbReference type="EnsemblMetazoa" id="HelroT65498">
    <property type="protein sequence ID" value="HelroP65498"/>
    <property type="gene ID" value="HelroG65498"/>
</dbReference>
<dbReference type="STRING" id="6412.T1FY88"/>
<name>T1FY88_HELRO</name>
<dbReference type="Pfam" id="PF03265">
    <property type="entry name" value="DNase_II"/>
    <property type="match status" value="1"/>
</dbReference>
<evidence type="ECO:0000256" key="1">
    <source>
        <dbReference type="ARBA" id="ARBA00007527"/>
    </source>
</evidence>
<sequence>FVVYKLPSLIQSDFARDGTGMAYMDSQLSRWLLLNATIDELHQPVAYTLNQIYSRMDSFLYLLYNDDTPGERKQSSYRAHAKGALAFDRKTGFWLVHTIPRYPPPAREGYTYPKSASINGQVMLCLSLNSDQLEKIGLQMDYMRPQVYDSFSSNDFAVEHKSIWAFVKGAKKVVDEDFSNMETLTTMAGTKIVSFAKSRNFGKDLYEDLISPTLRNNLLVQSWMNGQKNLNSACKVKYTVKNIKTLDFDGMAFKSSKDHSKWAMDFSENDRWFCIGDINRQASQATRGGGALCIRDDEVWKGFHDSIRTVEGCDGQEVPADQE</sequence>
<dbReference type="GO" id="GO:0006309">
    <property type="term" value="P:apoptotic DNA fragmentation"/>
    <property type="evidence" value="ECO:0000318"/>
    <property type="project" value="GO_Central"/>
</dbReference>
<dbReference type="KEGG" id="hro:HELRODRAFT_65498"/>
<dbReference type="OMA" id="NLPNSCE"/>
<dbReference type="CTD" id="20213786"/>
<evidence type="ECO:0000313" key="4">
    <source>
        <dbReference type="EnsemblMetazoa" id="HelroP65498"/>
    </source>
</evidence>
<comment type="similarity">
    <text evidence="1">Belongs to the DNase II family.</text>
</comment>
<evidence type="ECO:0000313" key="5">
    <source>
        <dbReference type="Proteomes" id="UP000015101"/>
    </source>
</evidence>
<keyword evidence="5" id="KW-1185">Reference proteome</keyword>
<dbReference type="PANTHER" id="PTHR10858">
    <property type="entry name" value="DEOXYRIBONUCLEASE II"/>
    <property type="match status" value="1"/>
</dbReference>
<protein>
    <submittedName>
        <fullName evidence="3 4">Uncharacterized protein</fullName>
    </submittedName>
</protein>
<dbReference type="HOGENOM" id="CLU_053867_0_0_1"/>
<evidence type="ECO:0000256" key="2">
    <source>
        <dbReference type="ARBA" id="ARBA00022801"/>
    </source>
</evidence>
<dbReference type="CDD" id="cd09120">
    <property type="entry name" value="PLDc_DNaseII_1"/>
    <property type="match status" value="1"/>
</dbReference>
<dbReference type="eggNOG" id="KOG3825">
    <property type="taxonomic scope" value="Eukaryota"/>
</dbReference>
<accession>T1FY88</accession>
<dbReference type="FunCoup" id="T1FY88">
    <property type="interactions" value="61"/>
</dbReference>
<dbReference type="EMBL" id="AMQM01000741">
    <property type="status" value="NOT_ANNOTATED_CDS"/>
    <property type="molecule type" value="Genomic_DNA"/>
</dbReference>
<evidence type="ECO:0000313" key="3">
    <source>
        <dbReference type="EMBL" id="ESO01864.1"/>
    </source>
</evidence>
<dbReference type="GeneID" id="20213786"/>
<dbReference type="EMBL" id="AMQM01000740">
    <property type="status" value="NOT_ANNOTATED_CDS"/>
    <property type="molecule type" value="Genomic_DNA"/>
</dbReference>
<proteinExistence type="inferred from homology"/>
<reference evidence="3 5" key="2">
    <citation type="journal article" date="2013" name="Nature">
        <title>Insights into bilaterian evolution from three spiralian genomes.</title>
        <authorList>
            <person name="Simakov O."/>
            <person name="Marletaz F."/>
            <person name="Cho S.J."/>
            <person name="Edsinger-Gonzales E."/>
            <person name="Havlak P."/>
            <person name="Hellsten U."/>
            <person name="Kuo D.H."/>
            <person name="Larsson T."/>
            <person name="Lv J."/>
            <person name="Arendt D."/>
            <person name="Savage R."/>
            <person name="Osoegawa K."/>
            <person name="de Jong P."/>
            <person name="Grimwood J."/>
            <person name="Chapman J.A."/>
            <person name="Shapiro H."/>
            <person name="Aerts A."/>
            <person name="Otillar R.P."/>
            <person name="Terry A.Y."/>
            <person name="Boore J.L."/>
            <person name="Grigoriev I.V."/>
            <person name="Lindberg D.R."/>
            <person name="Seaver E.C."/>
            <person name="Weisblat D.A."/>
            <person name="Putnam N.H."/>
            <person name="Rokhsar D.S."/>
        </authorList>
    </citation>
    <scope>NUCLEOTIDE SEQUENCE</scope>
</reference>
<dbReference type="Proteomes" id="UP000015101">
    <property type="component" value="Unassembled WGS sequence"/>
</dbReference>
<organism evidence="4 5">
    <name type="scientific">Helobdella robusta</name>
    <name type="common">Californian leech</name>
    <dbReference type="NCBI Taxonomy" id="6412"/>
    <lineage>
        <taxon>Eukaryota</taxon>
        <taxon>Metazoa</taxon>
        <taxon>Spiralia</taxon>
        <taxon>Lophotrochozoa</taxon>
        <taxon>Annelida</taxon>
        <taxon>Clitellata</taxon>
        <taxon>Hirudinea</taxon>
        <taxon>Rhynchobdellida</taxon>
        <taxon>Glossiphoniidae</taxon>
        <taxon>Helobdella</taxon>
    </lineage>
</organism>
<dbReference type="AlphaFoldDB" id="T1FY88"/>
<reference evidence="4" key="3">
    <citation type="submission" date="2015-06" db="UniProtKB">
        <authorList>
            <consortium name="EnsemblMetazoa"/>
        </authorList>
    </citation>
    <scope>IDENTIFICATION</scope>
</reference>
<dbReference type="InterPro" id="IPR004947">
    <property type="entry name" value="DNase_II"/>
</dbReference>
<dbReference type="OrthoDB" id="10261598at2759"/>
<dbReference type="PANTHER" id="PTHR10858:SF30">
    <property type="entry name" value="CELL-DEATH-RELATED NUCLEASE 7"/>
    <property type="match status" value="1"/>
</dbReference>
<dbReference type="GO" id="GO:0004531">
    <property type="term" value="F:deoxyribonuclease II activity"/>
    <property type="evidence" value="ECO:0000318"/>
    <property type="project" value="GO_Central"/>
</dbReference>
<dbReference type="CDD" id="cd09121">
    <property type="entry name" value="PLDc_DNaseII_2"/>
    <property type="match status" value="1"/>
</dbReference>
<dbReference type="RefSeq" id="XP_009019272.1">
    <property type="nucleotide sequence ID" value="XM_009021024.1"/>
</dbReference>